<evidence type="ECO:0000256" key="4">
    <source>
        <dbReference type="ARBA" id="ARBA00022737"/>
    </source>
</evidence>
<dbReference type="RefSeq" id="XP_038076539.1">
    <property type="nucleotide sequence ID" value="XM_038220611.1"/>
</dbReference>
<proteinExistence type="predicted"/>
<sequence length="328" mass="37604">MAAARVKLSLYSVQRFISGIVRREIGSAGSRLVRWRSCINKHSQLLPQSSRARRLRFGTFITTSLIASRGIGFWSSSQPDTKDSTMADDKDPKSLSDAEIVEEADRLYNEHQPLELHAFLIQYKDSRNEEVLWRLCRAIRDVAQMNITKAERKKELTYEAFEYAKRCLEINDKNFASHKWYAICISEVGDYEETKKKVANAYIIRDHFQKAIDINPKDATCYHLMGLWCFTFADMAWYQRKIAAVVFGSPPTSTYQEALDNFKKAEEISPGFYSKNLLMLGTTYLKMGNKEDAITFLTKAKEYDVKKDEDKEVVKKASGHLKGLGVTV</sequence>
<dbReference type="GeneID" id="119744598"/>
<dbReference type="OrthoDB" id="69711at2759"/>
<evidence type="ECO:0000256" key="1">
    <source>
        <dbReference type="ARBA" id="ARBA00004245"/>
    </source>
</evidence>
<accession>A0A914BKA4</accession>
<dbReference type="PANTHER" id="PTHR16056:SF16">
    <property type="entry name" value="REGULATOR OF MICROTUBULE DYNAMICS PROTEIN 1"/>
    <property type="match status" value="1"/>
</dbReference>
<dbReference type="InterPro" id="IPR049039">
    <property type="entry name" value="RMD1-3_a_helical_rpt"/>
</dbReference>
<dbReference type="GO" id="GO:0005876">
    <property type="term" value="C:spindle microtubule"/>
    <property type="evidence" value="ECO:0007669"/>
    <property type="project" value="TreeGrafter"/>
</dbReference>
<comment type="subunit">
    <text evidence="2">Interacts with microtubules.</text>
</comment>
<evidence type="ECO:0000256" key="5">
    <source>
        <dbReference type="ARBA" id="ARBA00022803"/>
    </source>
</evidence>
<evidence type="ECO:0000256" key="2">
    <source>
        <dbReference type="ARBA" id="ARBA00011375"/>
    </source>
</evidence>
<dbReference type="PANTHER" id="PTHR16056">
    <property type="entry name" value="REGULATOR OF MICROTUBULE DYNAMICS PROTEIN"/>
    <property type="match status" value="1"/>
</dbReference>
<dbReference type="GO" id="GO:0005739">
    <property type="term" value="C:mitochondrion"/>
    <property type="evidence" value="ECO:0007669"/>
    <property type="project" value="TreeGrafter"/>
</dbReference>
<name>A0A914BKA4_PATMI</name>
<feature type="repeat" description="TPR" evidence="9">
    <location>
        <begin position="274"/>
        <end position="307"/>
    </location>
</feature>
<reference evidence="10" key="1">
    <citation type="submission" date="2022-11" db="UniProtKB">
        <authorList>
            <consortium name="EnsemblMetazoa"/>
        </authorList>
    </citation>
    <scope>IDENTIFICATION</scope>
</reference>
<dbReference type="SUPFAM" id="SSF48452">
    <property type="entry name" value="TPR-like"/>
    <property type="match status" value="1"/>
</dbReference>
<protein>
    <recommendedName>
        <fullName evidence="7">Regulator of microtubule dynamics protein 1</fullName>
    </recommendedName>
    <alternativeName>
        <fullName evidence="8">Protein FAM82B</fullName>
    </alternativeName>
</protein>
<dbReference type="Proteomes" id="UP000887568">
    <property type="component" value="Unplaced"/>
</dbReference>
<keyword evidence="4" id="KW-0677">Repeat</keyword>
<evidence type="ECO:0000256" key="7">
    <source>
        <dbReference type="ARBA" id="ARBA00039966"/>
    </source>
</evidence>
<dbReference type="Pfam" id="PF21033">
    <property type="entry name" value="RMD1-3"/>
    <property type="match status" value="1"/>
</dbReference>
<keyword evidence="6" id="KW-0206">Cytoskeleton</keyword>
<keyword evidence="3" id="KW-0963">Cytoplasm</keyword>
<dbReference type="InterPro" id="IPR011990">
    <property type="entry name" value="TPR-like_helical_dom_sf"/>
</dbReference>
<dbReference type="Gene3D" id="1.25.40.10">
    <property type="entry name" value="Tetratricopeptide repeat domain"/>
    <property type="match status" value="1"/>
</dbReference>
<dbReference type="GO" id="GO:0008017">
    <property type="term" value="F:microtubule binding"/>
    <property type="evidence" value="ECO:0007669"/>
    <property type="project" value="TreeGrafter"/>
</dbReference>
<evidence type="ECO:0000256" key="6">
    <source>
        <dbReference type="ARBA" id="ARBA00023212"/>
    </source>
</evidence>
<keyword evidence="11" id="KW-1185">Reference proteome</keyword>
<organism evidence="10 11">
    <name type="scientific">Patiria miniata</name>
    <name type="common">Bat star</name>
    <name type="synonym">Asterina miniata</name>
    <dbReference type="NCBI Taxonomy" id="46514"/>
    <lineage>
        <taxon>Eukaryota</taxon>
        <taxon>Metazoa</taxon>
        <taxon>Echinodermata</taxon>
        <taxon>Eleutherozoa</taxon>
        <taxon>Asterozoa</taxon>
        <taxon>Asteroidea</taxon>
        <taxon>Valvatacea</taxon>
        <taxon>Valvatida</taxon>
        <taxon>Asterinidae</taxon>
        <taxon>Patiria</taxon>
    </lineage>
</organism>
<evidence type="ECO:0000256" key="8">
    <source>
        <dbReference type="ARBA" id="ARBA00041958"/>
    </source>
</evidence>
<dbReference type="PROSITE" id="PS50005">
    <property type="entry name" value="TPR"/>
    <property type="match status" value="1"/>
</dbReference>
<evidence type="ECO:0000256" key="3">
    <source>
        <dbReference type="ARBA" id="ARBA00022490"/>
    </source>
</evidence>
<evidence type="ECO:0000313" key="10">
    <source>
        <dbReference type="EnsemblMetazoa" id="XP_038076539.1"/>
    </source>
</evidence>
<dbReference type="InterPro" id="IPR019734">
    <property type="entry name" value="TPR_rpt"/>
</dbReference>
<evidence type="ECO:0000256" key="9">
    <source>
        <dbReference type="PROSITE-ProRule" id="PRU00339"/>
    </source>
</evidence>
<dbReference type="OMA" id="KDVEILW"/>
<comment type="subcellular location">
    <subcellularLocation>
        <location evidence="1">Cytoplasm</location>
        <location evidence="1">Cytoskeleton</location>
    </subcellularLocation>
</comment>
<dbReference type="EnsemblMetazoa" id="XM_038220611.1">
    <property type="protein sequence ID" value="XP_038076539.1"/>
    <property type="gene ID" value="LOC119744598"/>
</dbReference>
<keyword evidence="5 9" id="KW-0802">TPR repeat</keyword>
<evidence type="ECO:0000313" key="11">
    <source>
        <dbReference type="Proteomes" id="UP000887568"/>
    </source>
</evidence>
<dbReference type="AlphaFoldDB" id="A0A914BKA4"/>
<dbReference type="GO" id="GO:0097431">
    <property type="term" value="C:mitotic spindle pole"/>
    <property type="evidence" value="ECO:0007669"/>
    <property type="project" value="TreeGrafter"/>
</dbReference>